<dbReference type="GO" id="GO:0016887">
    <property type="term" value="F:ATP hydrolysis activity"/>
    <property type="evidence" value="ECO:0007669"/>
    <property type="project" value="InterPro"/>
</dbReference>
<accession>A0A844FMG3</accession>
<dbReference type="GO" id="GO:0005524">
    <property type="term" value="F:ATP binding"/>
    <property type="evidence" value="ECO:0007669"/>
    <property type="project" value="UniProtKB-KW"/>
</dbReference>
<dbReference type="InterPro" id="IPR003593">
    <property type="entry name" value="AAA+_ATPase"/>
</dbReference>
<dbReference type="SUPFAM" id="SSF52540">
    <property type="entry name" value="P-loop containing nucleoside triphosphate hydrolases"/>
    <property type="match status" value="1"/>
</dbReference>
<dbReference type="PROSITE" id="PS00211">
    <property type="entry name" value="ABC_TRANSPORTER_1"/>
    <property type="match status" value="1"/>
</dbReference>
<feature type="domain" description="ABC transporter" evidence="4">
    <location>
        <begin position="5"/>
        <end position="219"/>
    </location>
</feature>
<evidence type="ECO:0000256" key="2">
    <source>
        <dbReference type="ARBA" id="ARBA00022741"/>
    </source>
</evidence>
<sequence>MSNIIELDHVTKKFKNKLALNDISLTIAENKIYGFRGPNGSGKSVTFKTILGFVRPTTGTVKVEGKIIRKDVIFAPDTAFAISEYGLLEDKTGLENLELLKVLNEDQSSDSKKIMQRVGLDPNNPLKLKEYSLGMRQRLLIAAALLGDNKIIILDEPTNALDEEGQDFVAKLILELKQEGKTVLVSSHDKEFLDQVADHIFVFSEGRIVKEIEKQSGLA</sequence>
<evidence type="ECO:0000256" key="1">
    <source>
        <dbReference type="ARBA" id="ARBA00022448"/>
    </source>
</evidence>
<dbReference type="InterPro" id="IPR051782">
    <property type="entry name" value="ABC_Transporter_VariousFunc"/>
</dbReference>
<dbReference type="EMBL" id="VUMW01000006">
    <property type="protein sequence ID" value="MST79519.1"/>
    <property type="molecule type" value="Genomic_DNA"/>
</dbReference>
<dbReference type="InterPro" id="IPR003439">
    <property type="entry name" value="ABC_transporter-like_ATP-bd"/>
</dbReference>
<dbReference type="AlphaFoldDB" id="A0A844FMG3"/>
<keyword evidence="1" id="KW-0813">Transport</keyword>
<evidence type="ECO:0000313" key="6">
    <source>
        <dbReference type="Proteomes" id="UP000452141"/>
    </source>
</evidence>
<evidence type="ECO:0000313" key="5">
    <source>
        <dbReference type="EMBL" id="MST79519.1"/>
    </source>
</evidence>
<dbReference type="PROSITE" id="PS50893">
    <property type="entry name" value="ABC_TRANSPORTER_2"/>
    <property type="match status" value="1"/>
</dbReference>
<organism evidence="5 6">
    <name type="scientific">Lactobacillus equicursoris</name>
    <dbReference type="NCBI Taxonomy" id="420645"/>
    <lineage>
        <taxon>Bacteria</taxon>
        <taxon>Bacillati</taxon>
        <taxon>Bacillota</taxon>
        <taxon>Bacilli</taxon>
        <taxon>Lactobacillales</taxon>
        <taxon>Lactobacillaceae</taxon>
        <taxon>Lactobacillus</taxon>
    </lineage>
</organism>
<keyword evidence="2" id="KW-0547">Nucleotide-binding</keyword>
<keyword evidence="3 5" id="KW-0067">ATP-binding</keyword>
<dbReference type="RefSeq" id="WP_154486561.1">
    <property type="nucleotide sequence ID" value="NZ_VUMW01000006.1"/>
</dbReference>
<dbReference type="Pfam" id="PF00005">
    <property type="entry name" value="ABC_tran"/>
    <property type="match status" value="1"/>
</dbReference>
<name>A0A844FMG3_9LACO</name>
<dbReference type="SMART" id="SM00382">
    <property type="entry name" value="AAA"/>
    <property type="match status" value="1"/>
</dbReference>
<dbReference type="Gene3D" id="3.40.50.300">
    <property type="entry name" value="P-loop containing nucleotide triphosphate hydrolases"/>
    <property type="match status" value="1"/>
</dbReference>
<dbReference type="Proteomes" id="UP000452141">
    <property type="component" value="Unassembled WGS sequence"/>
</dbReference>
<protein>
    <submittedName>
        <fullName evidence="5">ATP-binding cassette domain-containing protein</fullName>
    </submittedName>
</protein>
<gene>
    <name evidence="5" type="ORF">FYJ61_03275</name>
</gene>
<dbReference type="CDD" id="cd03230">
    <property type="entry name" value="ABC_DR_subfamily_A"/>
    <property type="match status" value="1"/>
</dbReference>
<dbReference type="InterPro" id="IPR027417">
    <property type="entry name" value="P-loop_NTPase"/>
</dbReference>
<dbReference type="PANTHER" id="PTHR42939:SF1">
    <property type="entry name" value="ABC TRANSPORTER ATP-BINDING PROTEIN ALBC-RELATED"/>
    <property type="match status" value="1"/>
</dbReference>
<comment type="caution">
    <text evidence="5">The sequence shown here is derived from an EMBL/GenBank/DDBJ whole genome shotgun (WGS) entry which is preliminary data.</text>
</comment>
<dbReference type="InterPro" id="IPR017871">
    <property type="entry name" value="ABC_transporter-like_CS"/>
</dbReference>
<evidence type="ECO:0000259" key="4">
    <source>
        <dbReference type="PROSITE" id="PS50893"/>
    </source>
</evidence>
<proteinExistence type="predicted"/>
<evidence type="ECO:0000256" key="3">
    <source>
        <dbReference type="ARBA" id="ARBA00022840"/>
    </source>
</evidence>
<reference evidence="5 6" key="1">
    <citation type="submission" date="2019-08" db="EMBL/GenBank/DDBJ databases">
        <title>In-depth cultivation of the pig gut microbiome towards novel bacterial diversity and tailored functional studies.</title>
        <authorList>
            <person name="Wylensek D."/>
            <person name="Hitch T.C.A."/>
            <person name="Clavel T."/>
        </authorList>
    </citation>
    <scope>NUCLEOTIDE SEQUENCE [LARGE SCALE GENOMIC DNA]</scope>
    <source>
        <strain evidence="5 6">WCA-470BD-2E</strain>
    </source>
</reference>
<dbReference type="PANTHER" id="PTHR42939">
    <property type="entry name" value="ABC TRANSPORTER ATP-BINDING PROTEIN ALBC-RELATED"/>
    <property type="match status" value="1"/>
</dbReference>